<reference evidence="2" key="1">
    <citation type="submission" date="2021-03" db="EMBL/GenBank/DDBJ databases">
        <title>Draft genome sequence of rust myrtle Austropuccinia psidii MF-1, a brazilian biotype.</title>
        <authorList>
            <person name="Quecine M.C."/>
            <person name="Pachon D.M.R."/>
            <person name="Bonatelli M.L."/>
            <person name="Correr F.H."/>
            <person name="Franceschini L.M."/>
            <person name="Leite T.F."/>
            <person name="Margarido G.R.A."/>
            <person name="Almeida C.A."/>
            <person name="Ferrarezi J.A."/>
            <person name="Labate C.A."/>
        </authorList>
    </citation>
    <scope>NUCLEOTIDE SEQUENCE</scope>
    <source>
        <strain evidence="2">MF-1</strain>
    </source>
</reference>
<dbReference type="OrthoDB" id="7548346at2759"/>
<comment type="caution">
    <text evidence="2">The sequence shown here is derived from an EMBL/GenBank/DDBJ whole genome shotgun (WGS) entry which is preliminary data.</text>
</comment>
<feature type="compositionally biased region" description="Basic residues" evidence="1">
    <location>
        <begin position="189"/>
        <end position="198"/>
    </location>
</feature>
<name>A0A9Q3FS70_9BASI</name>
<proteinExistence type="predicted"/>
<sequence>MPEKSGKDANHVPILDGRNFPLWSILIDVELSARGLRDICSSDLSPTSDPAVISNWNQLNIEAVQLILSRLHPEIIVTIVDGNTVKNAKMLWKKIHDKFASQTVTNRGRTWVRWECLRFNGNIKECSNILFNIAGIGISIPPDIMAYSILGKISRDSNAYDHAIDSMLLTMNSSINPQQVLDKLDGKHNPKNTTHKPKNCWAEHPELRPPPRNKNKRKLNEPETHQTGLQALLTNKELSDFSPSSLVIDCGATHHMFHNKNLFTTLTPNTDEKLPPVIQQAS</sequence>
<dbReference type="AlphaFoldDB" id="A0A9Q3FS70"/>
<gene>
    <name evidence="2" type="ORF">O181_082226</name>
</gene>
<evidence type="ECO:0000313" key="3">
    <source>
        <dbReference type="Proteomes" id="UP000765509"/>
    </source>
</evidence>
<dbReference type="EMBL" id="AVOT02047244">
    <property type="protein sequence ID" value="MBW0542511.1"/>
    <property type="molecule type" value="Genomic_DNA"/>
</dbReference>
<evidence type="ECO:0000256" key="1">
    <source>
        <dbReference type="SAM" id="MobiDB-lite"/>
    </source>
</evidence>
<organism evidence="2 3">
    <name type="scientific">Austropuccinia psidii MF-1</name>
    <dbReference type="NCBI Taxonomy" id="1389203"/>
    <lineage>
        <taxon>Eukaryota</taxon>
        <taxon>Fungi</taxon>
        <taxon>Dikarya</taxon>
        <taxon>Basidiomycota</taxon>
        <taxon>Pucciniomycotina</taxon>
        <taxon>Pucciniomycetes</taxon>
        <taxon>Pucciniales</taxon>
        <taxon>Sphaerophragmiaceae</taxon>
        <taxon>Austropuccinia</taxon>
    </lineage>
</organism>
<evidence type="ECO:0000313" key="2">
    <source>
        <dbReference type="EMBL" id="MBW0542511.1"/>
    </source>
</evidence>
<dbReference type="Proteomes" id="UP000765509">
    <property type="component" value="Unassembled WGS sequence"/>
</dbReference>
<feature type="region of interest" description="Disordered" evidence="1">
    <location>
        <begin position="181"/>
        <end position="224"/>
    </location>
</feature>
<accession>A0A9Q3FS70</accession>
<protein>
    <submittedName>
        <fullName evidence="2">Uncharacterized protein</fullName>
    </submittedName>
</protein>
<keyword evidence="3" id="KW-1185">Reference proteome</keyword>